<evidence type="ECO:0000256" key="1">
    <source>
        <dbReference type="SAM" id="MobiDB-lite"/>
    </source>
</evidence>
<dbReference type="Pfam" id="PF09294">
    <property type="entry name" value="Interfer-bind"/>
    <property type="match status" value="1"/>
</dbReference>
<keyword evidence="2" id="KW-0472">Membrane</keyword>
<dbReference type="Pfam" id="PF01108">
    <property type="entry name" value="Tissue_fac"/>
    <property type="match status" value="1"/>
</dbReference>
<proteinExistence type="predicted"/>
<gene>
    <name evidence="6" type="ORF">GRJ2_001140700</name>
</gene>
<feature type="transmembrane region" description="Helical" evidence="2">
    <location>
        <begin position="229"/>
        <end position="249"/>
    </location>
</feature>
<dbReference type="Gene3D" id="2.60.40.10">
    <property type="entry name" value="Immunoglobulins"/>
    <property type="match status" value="2"/>
</dbReference>
<dbReference type="InterPro" id="IPR003961">
    <property type="entry name" value="FN3_dom"/>
</dbReference>
<evidence type="ECO:0000259" key="4">
    <source>
        <dbReference type="Pfam" id="PF01108"/>
    </source>
</evidence>
<sequence length="427" mass="46904">MRVPLALLALAALLASHWSAASRGEQPPAVPSPAQIVVTSNNFKSILHWQYPPMSETPHFIVEIKPYNLGYYKIISSCVNTSAHFCDFSSEISEPLTSHWLRVKAVQCWKHGKIGPPTLNLSRHGDKIVVDIYHPAFPSAELLPQISGIYSEPMYLVTFWDRKNQSKEEFAEDNCTMYKCSLNIPVPAEGSTYCVSAKGSFYGDLMISAPSDEICIHVPLKQTLSMQDIIIVCGVILSLSVILTVCCGCRKLRKNNIKLPKSLVSVIRNLNTDSILEAKSEAKYISVISFVPGQSVLPVNEGVTLLKAEPKEETVSPQNSSEAASSVPPPEAPAEAEEVSVQENTEEVSSDDEQNHKVKESYFISNSSQMDICSNSSGPEVSATEIQETVIPSSCLKFSGYDKPHVPLDMLIDVGEEQPVVAYRLTE</sequence>
<dbReference type="InterPro" id="IPR013783">
    <property type="entry name" value="Ig-like_fold"/>
</dbReference>
<keyword evidence="6" id="KW-0675">Receptor</keyword>
<keyword evidence="7" id="KW-1185">Reference proteome</keyword>
<dbReference type="InterPro" id="IPR015373">
    <property type="entry name" value="Interferon/interleukin_rcp_dom"/>
</dbReference>
<feature type="domain" description="Fibronectin type-III" evidence="4">
    <location>
        <begin position="10"/>
        <end position="106"/>
    </location>
</feature>
<dbReference type="InterPro" id="IPR036116">
    <property type="entry name" value="FN3_sf"/>
</dbReference>
<feature type="signal peptide" evidence="3">
    <location>
        <begin position="1"/>
        <end position="21"/>
    </location>
</feature>
<accession>A0ABC9WMS6</accession>
<evidence type="ECO:0000313" key="7">
    <source>
        <dbReference type="Proteomes" id="UP001623348"/>
    </source>
</evidence>
<dbReference type="Proteomes" id="UP001623348">
    <property type="component" value="Unassembled WGS sequence"/>
</dbReference>
<evidence type="ECO:0000259" key="5">
    <source>
        <dbReference type="Pfam" id="PF09294"/>
    </source>
</evidence>
<evidence type="ECO:0000256" key="2">
    <source>
        <dbReference type="SAM" id="Phobius"/>
    </source>
</evidence>
<dbReference type="PANTHER" id="PTHR20859">
    <property type="entry name" value="INTERFERON/INTERLEUKIN RECEPTOR"/>
    <property type="match status" value="1"/>
</dbReference>
<dbReference type="PANTHER" id="PTHR20859:SF5">
    <property type="entry name" value="INTERFERON GAMMA RECEPTOR 1"/>
    <property type="match status" value="1"/>
</dbReference>
<keyword evidence="2" id="KW-0812">Transmembrane</keyword>
<keyword evidence="2" id="KW-1133">Transmembrane helix</keyword>
<dbReference type="SUPFAM" id="SSF49265">
    <property type="entry name" value="Fibronectin type III"/>
    <property type="match status" value="2"/>
</dbReference>
<evidence type="ECO:0000256" key="3">
    <source>
        <dbReference type="SAM" id="SignalP"/>
    </source>
</evidence>
<dbReference type="AlphaFoldDB" id="A0ABC9WMS6"/>
<protein>
    <submittedName>
        <fullName evidence="6">Interferon gamma receptor 1</fullName>
    </submittedName>
</protein>
<feature type="chain" id="PRO_5044798968" evidence="3">
    <location>
        <begin position="22"/>
        <end position="427"/>
    </location>
</feature>
<organism evidence="6 7">
    <name type="scientific">Grus japonensis</name>
    <name type="common">Japanese crane</name>
    <name type="synonym">Red-crowned crane</name>
    <dbReference type="NCBI Taxonomy" id="30415"/>
    <lineage>
        <taxon>Eukaryota</taxon>
        <taxon>Metazoa</taxon>
        <taxon>Chordata</taxon>
        <taxon>Craniata</taxon>
        <taxon>Vertebrata</taxon>
        <taxon>Euteleostomi</taxon>
        <taxon>Archelosauria</taxon>
        <taxon>Archosauria</taxon>
        <taxon>Dinosauria</taxon>
        <taxon>Saurischia</taxon>
        <taxon>Theropoda</taxon>
        <taxon>Coelurosauria</taxon>
        <taxon>Aves</taxon>
        <taxon>Neognathae</taxon>
        <taxon>Neoaves</taxon>
        <taxon>Gruiformes</taxon>
        <taxon>Gruidae</taxon>
        <taxon>Grus</taxon>
    </lineage>
</organism>
<dbReference type="EMBL" id="BAAFJT010000003">
    <property type="protein sequence ID" value="GAB0186754.1"/>
    <property type="molecule type" value="Genomic_DNA"/>
</dbReference>
<feature type="compositionally biased region" description="Acidic residues" evidence="1">
    <location>
        <begin position="334"/>
        <end position="352"/>
    </location>
</feature>
<feature type="region of interest" description="Disordered" evidence="1">
    <location>
        <begin position="310"/>
        <end position="357"/>
    </location>
</feature>
<comment type="caution">
    <text evidence="6">The sequence shown here is derived from an EMBL/GenBank/DDBJ whole genome shotgun (WGS) entry which is preliminary data.</text>
</comment>
<evidence type="ECO:0000313" key="6">
    <source>
        <dbReference type="EMBL" id="GAB0186754.1"/>
    </source>
</evidence>
<dbReference type="InterPro" id="IPR050650">
    <property type="entry name" value="Type-II_Cytokine-TF_Rcpt"/>
</dbReference>
<reference evidence="6 7" key="1">
    <citation type="submission" date="2024-06" db="EMBL/GenBank/DDBJ databases">
        <title>The draft genome of Grus japonensis, version 3.</title>
        <authorList>
            <person name="Nabeshima K."/>
            <person name="Suzuki S."/>
            <person name="Onuma M."/>
        </authorList>
    </citation>
    <scope>NUCLEOTIDE SEQUENCE [LARGE SCALE GENOMIC DNA]</scope>
    <source>
        <strain evidence="6 7">451A</strain>
    </source>
</reference>
<keyword evidence="3" id="KW-0732">Signal</keyword>
<name>A0ABC9WMS6_GRUJA</name>
<feature type="domain" description="Interferon/interleukin receptor" evidence="5">
    <location>
        <begin position="113"/>
        <end position="218"/>
    </location>
</feature>